<comment type="caution">
    <text evidence="1">The sequence shown here is derived from an EMBL/GenBank/DDBJ whole genome shotgun (WGS) entry which is preliminary data.</text>
</comment>
<dbReference type="Proteomes" id="UP001172386">
    <property type="component" value="Unassembled WGS sequence"/>
</dbReference>
<evidence type="ECO:0000313" key="1">
    <source>
        <dbReference type="EMBL" id="KAJ9654468.1"/>
    </source>
</evidence>
<reference evidence="1" key="1">
    <citation type="submission" date="2022-10" db="EMBL/GenBank/DDBJ databases">
        <title>Culturing micro-colonial fungi from biological soil crusts in the Mojave desert and describing Neophaeococcomyces mojavensis, and introducing the new genera and species Taxawa tesnikishii.</title>
        <authorList>
            <person name="Kurbessoian T."/>
            <person name="Stajich J.E."/>
        </authorList>
    </citation>
    <scope>NUCLEOTIDE SEQUENCE</scope>
    <source>
        <strain evidence="1">JES_112</strain>
    </source>
</reference>
<accession>A0ACC3A2T7</accession>
<organism evidence="1 2">
    <name type="scientific">Neophaeococcomyces mojaviensis</name>
    <dbReference type="NCBI Taxonomy" id="3383035"/>
    <lineage>
        <taxon>Eukaryota</taxon>
        <taxon>Fungi</taxon>
        <taxon>Dikarya</taxon>
        <taxon>Ascomycota</taxon>
        <taxon>Pezizomycotina</taxon>
        <taxon>Eurotiomycetes</taxon>
        <taxon>Chaetothyriomycetidae</taxon>
        <taxon>Chaetothyriales</taxon>
        <taxon>Chaetothyriales incertae sedis</taxon>
        <taxon>Neophaeococcomyces</taxon>
    </lineage>
</organism>
<gene>
    <name evidence="1" type="ORF">H2198_006477</name>
</gene>
<name>A0ACC3A2T7_9EURO</name>
<dbReference type="EMBL" id="JAPDRQ010000120">
    <property type="protein sequence ID" value="KAJ9654468.1"/>
    <property type="molecule type" value="Genomic_DNA"/>
</dbReference>
<proteinExistence type="predicted"/>
<keyword evidence="2" id="KW-1185">Reference proteome</keyword>
<protein>
    <submittedName>
        <fullName evidence="1">Uncharacterized protein</fullName>
    </submittedName>
</protein>
<evidence type="ECO:0000313" key="2">
    <source>
        <dbReference type="Proteomes" id="UP001172386"/>
    </source>
</evidence>
<sequence>MTVTADSISFGGFEEDYVLLSIFALDTLGNPIINSYELHFGNIDMPIQVLSPDDQPASGVIVYGNATIYPGLSQSCVTDTTGICYLTNLPATTVGLVARTDTNSIAVDGLAATSVQVTLKLFSFEAPSGNATMDTDDGLSGWTGGTISQSLRIKRDTTLTVATNGQSDLQTASGKFKVHPFSKVAYIKYKFVTAEVPGGYFGTQFNDYYSVTIRSDNGAFVTVTNSMNAMGLGAFDAAGATDWMMLSLKLPENAKSVDFTIGVSNVADSLLDSSVIVDKAGEAECDQCGDCASCPTDSMCLDKCQHPQRGSCDFYRTCAEGQLGCGDTGYPIRYGERNCNKFKNNLNWFTTDGQNWIFDTMWCLQKAMVPVLAPCTADCASFSQAAFDSHPGCYVDSGVCGLSCPDVVALLFTVKEDLFQDPKQIFRTATGCLERVVQTLSGCAGDVLIGVTEGPTLKMLSVATKYLLSS</sequence>